<protein>
    <submittedName>
        <fullName evidence="1">Uncharacterized protein</fullName>
    </submittedName>
</protein>
<gene>
    <name evidence="1" type="ORF">PPTS312_00320</name>
</gene>
<proteinExistence type="predicted"/>
<name>A0A7U6R9E9_PSEPU</name>
<organism evidence="1 2">
    <name type="scientific">Pseudomonas putida</name>
    <name type="common">Arthrobacter siderocapsulatus</name>
    <dbReference type="NCBI Taxonomy" id="303"/>
    <lineage>
        <taxon>Bacteria</taxon>
        <taxon>Pseudomonadati</taxon>
        <taxon>Pseudomonadota</taxon>
        <taxon>Gammaproteobacteria</taxon>
        <taxon>Pseudomonadales</taxon>
        <taxon>Pseudomonadaceae</taxon>
        <taxon>Pseudomonas</taxon>
    </lineage>
</organism>
<reference evidence="1 2" key="1">
    <citation type="submission" date="2020-01" db="EMBL/GenBank/DDBJ databases">
        <title>Complete Genome Sequence of Pseudomonas putida Strain TS312, Harboring the HdtS type N-acyl-homoserine Lactone Synthase, Isolated from a Paper Mill.</title>
        <authorList>
            <person name="Hosoe A."/>
            <person name="Suenaga T."/>
            <person name="Sugi T."/>
            <person name="Izumi T."/>
            <person name="Nagai N."/>
            <person name="Terada A."/>
        </authorList>
    </citation>
    <scope>NUCLEOTIDE SEQUENCE [LARGE SCALE GENOMIC DNA]</scope>
    <source>
        <strain evidence="1 2">TS312</strain>
    </source>
</reference>
<sequence length="79" mass="8656">MGDREVIAGVPCYPLLSDKAEWQAFSLNPGLRRLSDYQRCAPFAAYAGEKALSRRYAELNLTAVTLEGDADCTLDSVIT</sequence>
<accession>A0A7U6R9E9</accession>
<dbReference type="AlphaFoldDB" id="A0A7U6R9E9"/>
<dbReference type="Proteomes" id="UP000464661">
    <property type="component" value="Chromosome"/>
</dbReference>
<evidence type="ECO:0000313" key="1">
    <source>
        <dbReference type="EMBL" id="BBU42117.1"/>
    </source>
</evidence>
<dbReference type="EMBL" id="AP022324">
    <property type="protein sequence ID" value="BBU42117.1"/>
    <property type="molecule type" value="Genomic_DNA"/>
</dbReference>
<evidence type="ECO:0000313" key="2">
    <source>
        <dbReference type="Proteomes" id="UP000464661"/>
    </source>
</evidence>